<dbReference type="AlphaFoldDB" id="A0A1G5SEH3"/>
<keyword evidence="1" id="KW-0175">Coiled coil</keyword>
<reference evidence="2 3" key="1">
    <citation type="submission" date="2016-10" db="EMBL/GenBank/DDBJ databases">
        <authorList>
            <person name="de Groot N.N."/>
        </authorList>
    </citation>
    <scope>NUCLEOTIDE SEQUENCE [LARGE SCALE GENOMIC DNA]</scope>
    <source>
        <strain evidence="2">1</strain>
    </source>
</reference>
<gene>
    <name evidence="2" type="ORF">NSMM_260115</name>
</gene>
<dbReference type="EMBL" id="FMWO01000032">
    <property type="protein sequence ID" value="SCZ84819.1"/>
    <property type="molecule type" value="Genomic_DNA"/>
</dbReference>
<sequence length="134" mass="15442">MCHKHLYLLKNKEYTMKRRIAILAIIGLFASFTSFAQIVNPHPMDMAEAIQNAKTSADHEELANHYEDAAKDMQLMAQEYKKRLGPYKRKSHIFGKSAQHLQAHCKKLIKIYEQAAEENKIMADSHRKMAAEAK</sequence>
<evidence type="ECO:0000313" key="3">
    <source>
        <dbReference type="Proteomes" id="UP000198729"/>
    </source>
</evidence>
<protein>
    <submittedName>
        <fullName evidence="2">Uncharacterized protein</fullName>
    </submittedName>
</protein>
<feature type="coiled-coil region" evidence="1">
    <location>
        <begin position="63"/>
        <end position="118"/>
    </location>
</feature>
<accession>A0A1G5SEH3</accession>
<dbReference type="Proteomes" id="UP000198729">
    <property type="component" value="Unassembled WGS sequence"/>
</dbReference>
<keyword evidence="3" id="KW-1185">Reference proteome</keyword>
<name>A0A1G5SEH3_9PROT</name>
<organism evidence="2 3">
    <name type="scientific">Nitrosomonas mobilis</name>
    <dbReference type="NCBI Taxonomy" id="51642"/>
    <lineage>
        <taxon>Bacteria</taxon>
        <taxon>Pseudomonadati</taxon>
        <taxon>Pseudomonadota</taxon>
        <taxon>Betaproteobacteria</taxon>
        <taxon>Nitrosomonadales</taxon>
        <taxon>Nitrosomonadaceae</taxon>
        <taxon>Nitrosomonas</taxon>
    </lineage>
</organism>
<proteinExistence type="predicted"/>
<evidence type="ECO:0000313" key="2">
    <source>
        <dbReference type="EMBL" id="SCZ84819.1"/>
    </source>
</evidence>
<evidence type="ECO:0000256" key="1">
    <source>
        <dbReference type="SAM" id="Coils"/>
    </source>
</evidence>